<dbReference type="Gene3D" id="2.20.100.10">
    <property type="entry name" value="Thrombospondin type-1 (TSP1) repeat"/>
    <property type="match status" value="4"/>
</dbReference>
<evidence type="ECO:0000313" key="3">
    <source>
        <dbReference type="Proteomes" id="UP000186176"/>
    </source>
</evidence>
<keyword evidence="3" id="KW-1185">Reference proteome</keyword>
<evidence type="ECO:0000313" key="2">
    <source>
        <dbReference type="EMBL" id="OII74792.1"/>
    </source>
</evidence>
<proteinExistence type="predicted"/>
<dbReference type="PROSITE" id="PS50092">
    <property type="entry name" value="TSP1"/>
    <property type="match status" value="1"/>
</dbReference>
<reference evidence="2 3" key="1">
    <citation type="submission" date="2016-10" db="EMBL/GenBank/DDBJ databases">
        <title>Reductive evolution of mitochondrial metabolism and differential evolution of invasion-related proteins in Cryptosporidium.</title>
        <authorList>
            <person name="Liu S."/>
            <person name="Roellig D.M."/>
            <person name="Guo Y."/>
            <person name="Li N."/>
            <person name="Frace M.A."/>
            <person name="Tang K."/>
            <person name="Zhang L."/>
            <person name="Feng Y."/>
            <person name="Xiao L."/>
        </authorList>
    </citation>
    <scope>NUCLEOTIDE SEQUENCE [LARGE SCALE GENOMIC DNA]</scope>
    <source>
        <strain evidence="2">39726</strain>
    </source>
</reference>
<dbReference type="GeneID" id="39977138"/>
<protein>
    <submittedName>
        <fullName evidence="2">TSP1 domain-containing protein TSP3</fullName>
    </submittedName>
</protein>
<accession>A0A1J4MKQ6</accession>
<feature type="chain" id="PRO_5012046113" evidence="1">
    <location>
        <begin position="26"/>
        <end position="506"/>
    </location>
</feature>
<dbReference type="VEuPathDB" id="CryptoDB:cubi_00345"/>
<dbReference type="Pfam" id="PF00090">
    <property type="entry name" value="TSP_1"/>
    <property type="match status" value="2"/>
</dbReference>
<dbReference type="Proteomes" id="UP000186176">
    <property type="component" value="Unassembled WGS sequence"/>
</dbReference>
<feature type="signal peptide" evidence="1">
    <location>
        <begin position="1"/>
        <end position="25"/>
    </location>
</feature>
<dbReference type="InterPro" id="IPR036383">
    <property type="entry name" value="TSP1_rpt_sf"/>
</dbReference>
<dbReference type="PANTHER" id="PTHR20920">
    <property type="entry name" value="RPE-SPONDIN"/>
    <property type="match status" value="1"/>
</dbReference>
<comment type="caution">
    <text evidence="2">The sequence shown here is derived from an EMBL/GenBank/DDBJ whole genome shotgun (WGS) entry which is preliminary data.</text>
</comment>
<gene>
    <name evidence="2" type="ORF">cubi_00345</name>
</gene>
<dbReference type="PANTHER" id="PTHR20920:SF5">
    <property type="entry name" value="SMB DOMAIN-CONTAINING PROTEIN"/>
    <property type="match status" value="1"/>
</dbReference>
<organism evidence="2 3">
    <name type="scientific">Cryptosporidium ubiquitum</name>
    <dbReference type="NCBI Taxonomy" id="857276"/>
    <lineage>
        <taxon>Eukaryota</taxon>
        <taxon>Sar</taxon>
        <taxon>Alveolata</taxon>
        <taxon>Apicomplexa</taxon>
        <taxon>Conoidasida</taxon>
        <taxon>Coccidia</taxon>
        <taxon>Eucoccidiorida</taxon>
        <taxon>Eimeriorina</taxon>
        <taxon>Cryptosporidiidae</taxon>
        <taxon>Cryptosporidium</taxon>
    </lineage>
</organism>
<dbReference type="EMBL" id="LRBP01000009">
    <property type="protein sequence ID" value="OII74792.1"/>
    <property type="molecule type" value="Genomic_DNA"/>
</dbReference>
<evidence type="ECO:0000256" key="1">
    <source>
        <dbReference type="SAM" id="SignalP"/>
    </source>
</evidence>
<dbReference type="InterPro" id="IPR039942">
    <property type="entry name" value="SBSPO"/>
</dbReference>
<dbReference type="OrthoDB" id="347314at2759"/>
<keyword evidence="1" id="KW-0732">Signal</keyword>
<sequence length="506" mass="55983">MKISVKILTILVVLVVNNLIILVKSSCPEYGAYYKGTFCWAANGLVWWEANSWQECRERCKSNLFSAVPCKTFAWDSKGGMCTLQNGDRECKENNQNFVSGYPDVDVTGSCATTCTVGAWSEWSDSCIPKVYGGITYRTRKVVNKPKYPLEKCPHLQEVVNCSDRNWGKMNTAQLNDENSALNYVLSGKILQSALGRDTSASNCPNYDVGVLGWGCTLDDDLNYGNLLKTESYTWQDCLNRCKQRSDCKYFNFRSTGTGSSPCYLILGDIGCSFHSIGWISGSKDLSVKYGDCDINCVLGEWSQWSGCDSALCTDGKAYSKRTRPILTSPRGSGVACPKTRDLKECTSSYTCMANSCVVGQWSSWTKCSEGCGQTARRRTVQQIPSPGGIPCPHLFEVSFNDNCDYSGNELQRITCSIFSPGSWGPWSQCSSSCGGGYKVKTKVLRLYSALESCNQQQCSVYNVEKCDIPFSQSSLYSQFNRLCLVTGYSNSKDRIVLLTSYGTKV</sequence>
<dbReference type="SMART" id="SM00209">
    <property type="entry name" value="TSP1"/>
    <property type="match status" value="4"/>
</dbReference>
<dbReference type="AlphaFoldDB" id="A0A1J4MKQ6"/>
<dbReference type="InterPro" id="IPR000884">
    <property type="entry name" value="TSP1_rpt"/>
</dbReference>
<name>A0A1J4MKQ6_9CRYT</name>
<dbReference type="SUPFAM" id="SSF82895">
    <property type="entry name" value="TSP-1 type 1 repeat"/>
    <property type="match status" value="2"/>
</dbReference>
<dbReference type="RefSeq" id="XP_028875938.1">
    <property type="nucleotide sequence ID" value="XM_029017359.1"/>
</dbReference>